<dbReference type="InterPro" id="IPR001331">
    <property type="entry name" value="GDS_CDC24_CS"/>
</dbReference>
<dbReference type="InterPro" id="IPR051336">
    <property type="entry name" value="RhoGEF_Guanine_NuclExch_SF"/>
</dbReference>
<accession>A0A3B4VNZ5</accession>
<evidence type="ECO:0000256" key="2">
    <source>
        <dbReference type="ARBA" id="ARBA00049987"/>
    </source>
</evidence>
<reference evidence="7" key="1">
    <citation type="submission" date="2025-08" db="UniProtKB">
        <authorList>
            <consortium name="Ensembl"/>
        </authorList>
    </citation>
    <scope>IDENTIFICATION</scope>
</reference>
<dbReference type="OMA" id="KGIVFCK"/>
<dbReference type="PROSITE" id="PS50010">
    <property type="entry name" value="DH_2"/>
    <property type="match status" value="1"/>
</dbReference>
<dbReference type="AlphaFoldDB" id="A0A3B4VNZ5"/>
<dbReference type="Gene3D" id="1.20.900.10">
    <property type="entry name" value="Dbl homology (DH) domain"/>
    <property type="match status" value="1"/>
</dbReference>
<dbReference type="SMART" id="SM00516">
    <property type="entry name" value="SEC14"/>
    <property type="match status" value="1"/>
</dbReference>
<feature type="compositionally biased region" description="Low complexity" evidence="4">
    <location>
        <begin position="920"/>
        <end position="941"/>
    </location>
</feature>
<dbReference type="PANTHER" id="PTHR22826">
    <property type="entry name" value="RHO GUANINE EXCHANGE FACTOR-RELATED"/>
    <property type="match status" value="1"/>
</dbReference>
<dbReference type="InterPro" id="IPR001251">
    <property type="entry name" value="CRAL-TRIO_dom"/>
</dbReference>
<dbReference type="Gene3D" id="3.40.525.10">
    <property type="entry name" value="CRAL-TRIO lipid binding domain"/>
    <property type="match status" value="1"/>
</dbReference>
<evidence type="ECO:0000259" key="6">
    <source>
        <dbReference type="PROSITE" id="PS50191"/>
    </source>
</evidence>
<dbReference type="InterPro" id="IPR035899">
    <property type="entry name" value="DBL_dom_sf"/>
</dbReference>
<reference evidence="7" key="2">
    <citation type="submission" date="2025-09" db="UniProtKB">
        <authorList>
            <consortium name="Ensembl"/>
        </authorList>
    </citation>
    <scope>IDENTIFICATION</scope>
</reference>
<dbReference type="CDD" id="cd00160">
    <property type="entry name" value="RhoGEF"/>
    <property type="match status" value="1"/>
</dbReference>
<evidence type="ECO:0000256" key="3">
    <source>
        <dbReference type="SAM" id="Coils"/>
    </source>
</evidence>
<dbReference type="SUPFAM" id="SSF50044">
    <property type="entry name" value="SH3-domain"/>
    <property type="match status" value="1"/>
</dbReference>
<dbReference type="PANTHER" id="PTHR22826:SF201">
    <property type="entry name" value="GUANINE NUCLEOTIDE EXCHANGE FACTOR MCF2L2-RELATED"/>
    <property type="match status" value="1"/>
</dbReference>
<dbReference type="Pfam" id="PF13716">
    <property type="entry name" value="CRAL_TRIO_2"/>
    <property type="match status" value="1"/>
</dbReference>
<evidence type="ECO:0000313" key="8">
    <source>
        <dbReference type="Proteomes" id="UP000261420"/>
    </source>
</evidence>
<evidence type="ECO:0000256" key="1">
    <source>
        <dbReference type="ARBA" id="ARBA00022658"/>
    </source>
</evidence>
<comment type="similarity">
    <text evidence="2">Belongs to the MCF2 family.</text>
</comment>
<dbReference type="PROSITE" id="PS00741">
    <property type="entry name" value="DH_1"/>
    <property type="match status" value="1"/>
</dbReference>
<dbReference type="GO" id="GO:0005737">
    <property type="term" value="C:cytoplasm"/>
    <property type="evidence" value="ECO:0007669"/>
    <property type="project" value="TreeGrafter"/>
</dbReference>
<proteinExistence type="inferred from homology"/>
<dbReference type="InterPro" id="IPR056466">
    <property type="entry name" value="Spectrin_DBS"/>
</dbReference>
<feature type="coiled-coil region" evidence="3">
    <location>
        <begin position="345"/>
        <end position="372"/>
    </location>
</feature>
<dbReference type="SMART" id="SM00325">
    <property type="entry name" value="RhoGEF"/>
    <property type="match status" value="1"/>
</dbReference>
<feature type="domain" description="CRAL-TRIO" evidence="6">
    <location>
        <begin position="91"/>
        <end position="189"/>
    </location>
</feature>
<dbReference type="Proteomes" id="UP000261420">
    <property type="component" value="Unplaced"/>
</dbReference>
<feature type="compositionally biased region" description="Polar residues" evidence="4">
    <location>
        <begin position="540"/>
        <end position="564"/>
    </location>
</feature>
<dbReference type="Ensembl" id="ENSSDUT00000031967.1">
    <property type="protein sequence ID" value="ENSSDUP00000031425.1"/>
    <property type="gene ID" value="ENSSDUG00000022590.1"/>
</dbReference>
<dbReference type="SUPFAM" id="SSF46966">
    <property type="entry name" value="Spectrin repeat"/>
    <property type="match status" value="1"/>
</dbReference>
<dbReference type="Gene3D" id="2.30.30.40">
    <property type="entry name" value="SH3 Domains"/>
    <property type="match status" value="1"/>
</dbReference>
<keyword evidence="3" id="KW-0175">Coiled coil</keyword>
<dbReference type="Pfam" id="PF23289">
    <property type="entry name" value="Spectrin_5"/>
    <property type="match status" value="1"/>
</dbReference>
<dbReference type="Pfam" id="PF00621">
    <property type="entry name" value="RhoGEF"/>
    <property type="match status" value="1"/>
</dbReference>
<evidence type="ECO:0000259" key="5">
    <source>
        <dbReference type="PROSITE" id="PS50010"/>
    </source>
</evidence>
<dbReference type="SUPFAM" id="SSF52087">
    <property type="entry name" value="CRAL/TRIO domain"/>
    <property type="match status" value="1"/>
</dbReference>
<feature type="domain" description="DH" evidence="5">
    <location>
        <begin position="611"/>
        <end position="790"/>
    </location>
</feature>
<dbReference type="GeneTree" id="ENSGT00940000161734"/>
<dbReference type="Gene3D" id="1.20.58.60">
    <property type="match status" value="1"/>
</dbReference>
<protein>
    <submittedName>
        <fullName evidence="7">MCF.2 cell line derived transforming sequence-like 2</fullName>
    </submittedName>
</protein>
<dbReference type="SUPFAM" id="SSF50729">
    <property type="entry name" value="PH domain-like"/>
    <property type="match status" value="1"/>
</dbReference>
<dbReference type="SUPFAM" id="SSF48065">
    <property type="entry name" value="DBL homology domain (DH-domain)"/>
    <property type="match status" value="1"/>
</dbReference>
<evidence type="ECO:0000313" key="7">
    <source>
        <dbReference type="Ensembl" id="ENSSDUP00000031425.1"/>
    </source>
</evidence>
<feature type="compositionally biased region" description="Polar residues" evidence="4">
    <location>
        <begin position="855"/>
        <end position="874"/>
    </location>
</feature>
<dbReference type="PROSITE" id="PS50191">
    <property type="entry name" value="CRAL_TRIO"/>
    <property type="match status" value="1"/>
</dbReference>
<dbReference type="InterPro" id="IPR036865">
    <property type="entry name" value="CRAL-TRIO_dom_sf"/>
</dbReference>
<dbReference type="InterPro" id="IPR011993">
    <property type="entry name" value="PH-like_dom_sf"/>
</dbReference>
<dbReference type="InterPro" id="IPR000219">
    <property type="entry name" value="DH_dom"/>
</dbReference>
<dbReference type="Gene3D" id="2.30.29.30">
    <property type="entry name" value="Pleckstrin-homology domain (PH domain)/Phosphotyrosine-binding domain (PTB)"/>
    <property type="match status" value="1"/>
</dbReference>
<keyword evidence="8" id="KW-1185">Reference proteome</keyword>
<evidence type="ECO:0000256" key="4">
    <source>
        <dbReference type="SAM" id="MobiDB-lite"/>
    </source>
</evidence>
<feature type="region of interest" description="Disordered" evidence="4">
    <location>
        <begin position="513"/>
        <end position="577"/>
    </location>
</feature>
<dbReference type="CDD" id="cd00170">
    <property type="entry name" value="SEC14"/>
    <property type="match status" value="1"/>
</dbReference>
<dbReference type="InterPro" id="IPR055251">
    <property type="entry name" value="SOS1_NGEF_PH"/>
</dbReference>
<keyword evidence="1" id="KW-0344">Guanine-nucleotide releasing factor</keyword>
<name>A0A3B4VNZ5_SERDU</name>
<dbReference type="Pfam" id="PF22697">
    <property type="entry name" value="SOS1_NGEF_PH"/>
    <property type="match status" value="1"/>
</dbReference>
<organism evidence="7 8">
    <name type="scientific">Seriola dumerili</name>
    <name type="common">Greater amberjack</name>
    <name type="synonym">Caranx dumerili</name>
    <dbReference type="NCBI Taxonomy" id="41447"/>
    <lineage>
        <taxon>Eukaryota</taxon>
        <taxon>Metazoa</taxon>
        <taxon>Chordata</taxon>
        <taxon>Craniata</taxon>
        <taxon>Vertebrata</taxon>
        <taxon>Euteleostomi</taxon>
        <taxon>Actinopterygii</taxon>
        <taxon>Neopterygii</taxon>
        <taxon>Teleostei</taxon>
        <taxon>Neoteleostei</taxon>
        <taxon>Acanthomorphata</taxon>
        <taxon>Carangaria</taxon>
        <taxon>Carangiformes</taxon>
        <taxon>Carangidae</taxon>
        <taxon>Seriola</taxon>
    </lineage>
</organism>
<feature type="region of interest" description="Disordered" evidence="4">
    <location>
        <begin position="852"/>
        <end position="1003"/>
    </location>
</feature>
<sequence>MLCWLREDEMSVQELLQRVQCVITHVEIMQQEIRPLLAVDIIEQLHRQFALLSGRGKDGAPIITFPEYSSFSEVPDDDFLNVVTYLTSIPLDAASIGFIIIIDRRKDKWSSVKASLSRIAGAFPGNLQLVLVLRPSRLFQRAIADIGIKLHKDDFKMKIVMLNSLSDLHGYVDKGQLTRELGGSLEYCHSQWIHHRTAIENFAMTVKTTAQMLQKFGTDLAETELPNDVQCTKDLLTAHTDKHNNLKDELKLALKQGTTLLGCIKEQAAKSENHKLNPDETENQTTVELLAQLDETENAFEQFWCKHHLKLEQCLQLRHFEQDFREQVKVSLDSLGDSLTSLSVIGDCLARVEQLLTELKTLEEKAQEKAQLHALHGDQLIQSNHYAVDSIRPKCVELRRVCDDFSNEAKKKTDVLSKSLQIHTGIEKQVNQWCESGIYLLASQAVDKCQSQEGAESALTDIERFLESAEKNQLTELRNLHNQYEVVLSEDIKALKRLEDVQEMFEKRHVSLKRLSAKQTRPVQPVAPRPESSPKRPSLKNPSRTTGSQQLARRTSDNSNSGKQQAEADPNKRKNIRKAKGGIKIEVMHEESQGGSTHVVVTNETEESLSNRRHIMTELIETERLYVEELQSIMEGYFAELDNSELSHLTPPSLENKRDVLFGNLPEIYEFHNRTFLRELENCTEKPELVGTCFLKRKEELQVYEKYCQNKPRSEVLWRQCGDSLCFQECQKKLDHKLSLDAYLLKPVQRITKYQLMLKEMLKCSKSEGVAELEEALATMLDIIKSVNDSMHQIAITGFEKDLARFKPMQRHLFLYDKMLLFCKKREETTDGHEKTPSYSFKHSLKNVRKLALRQSDSSSPESGFRRTNPSPNMRQKRDVSANQSGHSVANARKRFTLQGLSNRRSLPAPAAKEAEVPRRFSLTSSLASSTSSSFATRPLSASIKSKRHEIKSDPTPFGYEWTQRRLPSMDTEDFETIPSSAEESSNSSEEEGNNKNGDSSQFRVQLTYDSRDARDISLETGDLVQFLEEAENGHLVKKLLTEETGLVPPRILQAASEG</sequence>
<dbReference type="GO" id="GO:0005085">
    <property type="term" value="F:guanyl-nucleotide exchange factor activity"/>
    <property type="evidence" value="ECO:0007669"/>
    <property type="project" value="UniProtKB-KW"/>
</dbReference>
<dbReference type="InterPro" id="IPR036028">
    <property type="entry name" value="SH3-like_dom_sf"/>
</dbReference>
<dbReference type="GO" id="GO:0035556">
    <property type="term" value="P:intracellular signal transduction"/>
    <property type="evidence" value="ECO:0007669"/>
    <property type="project" value="InterPro"/>
</dbReference>
<dbReference type="STRING" id="41447.ENSSDUP00000031425"/>